<sequence length="264" mass="28395">MARRDLVDATRHQFLAGTGFALQQYRQVGLGGTHQLIAQRADGRRLTENASPETFAEGAPACAVIEFGQRVTQPCLVTAFVVLADQPGPETTQQRFEGQIVVALDQRLDTLGGPCDGQHAEPFTLAVAGAQRANHQPPGRGQPGRRCLKGLVVQPRTGLAEPQGKRPAIADGMSIGMAEVVAGQARRLALLFQPTTASVQGETTYPGQRQALAQQRNAAPPQLGRRAALDQPQRLGHASQRRDRCERLRLVAHAVASHVTRPPQ</sequence>
<reference evidence="2 3" key="1">
    <citation type="submission" date="2016-06" db="EMBL/GenBank/DDBJ databases">
        <title>Genome sequence of halotolerant plant growth promoting strain of Halomonas elongata HEK1 isolated from salterns of Rann of Kutch, Gujarat, India.</title>
        <authorList>
            <person name="Gaba S."/>
            <person name="Singh R.N."/>
            <person name="Abrol S."/>
            <person name="Kaushik R."/>
            <person name="Saxena A.K."/>
        </authorList>
    </citation>
    <scope>NUCLEOTIDE SEQUENCE [LARGE SCALE GENOMIC DNA]</scope>
    <source>
        <strain evidence="2 3">HEK1</strain>
    </source>
</reference>
<organism evidence="2 3">
    <name type="scientific">Halomonas elongata</name>
    <dbReference type="NCBI Taxonomy" id="2746"/>
    <lineage>
        <taxon>Bacteria</taxon>
        <taxon>Pseudomonadati</taxon>
        <taxon>Pseudomonadota</taxon>
        <taxon>Gammaproteobacteria</taxon>
        <taxon>Oceanospirillales</taxon>
        <taxon>Halomonadaceae</taxon>
        <taxon>Halomonas</taxon>
    </lineage>
</organism>
<evidence type="ECO:0000256" key="1">
    <source>
        <dbReference type="SAM" id="MobiDB-lite"/>
    </source>
</evidence>
<dbReference type="EMBL" id="MAJD01000001">
    <property type="protein sequence ID" value="OBX35985.1"/>
    <property type="molecule type" value="Genomic_DNA"/>
</dbReference>
<comment type="caution">
    <text evidence="2">The sequence shown here is derived from an EMBL/GenBank/DDBJ whole genome shotgun (WGS) entry which is preliminary data.</text>
</comment>
<protein>
    <submittedName>
        <fullName evidence="2">Uncharacterized protein</fullName>
    </submittedName>
</protein>
<evidence type="ECO:0000313" key="2">
    <source>
        <dbReference type="EMBL" id="OBX35985.1"/>
    </source>
</evidence>
<gene>
    <name evidence="2" type="ORF">A8U91_00321</name>
</gene>
<feature type="compositionally biased region" description="Low complexity" evidence="1">
    <location>
        <begin position="211"/>
        <end position="223"/>
    </location>
</feature>
<feature type="region of interest" description="Disordered" evidence="1">
    <location>
        <begin position="211"/>
        <end position="242"/>
    </location>
</feature>
<dbReference type="AlphaFoldDB" id="A0A1B8P139"/>
<proteinExistence type="predicted"/>
<name>A0A1B8P139_HALEL</name>
<dbReference type="Proteomes" id="UP000092504">
    <property type="component" value="Unassembled WGS sequence"/>
</dbReference>
<evidence type="ECO:0000313" key="3">
    <source>
        <dbReference type="Proteomes" id="UP000092504"/>
    </source>
</evidence>
<accession>A0A1B8P139</accession>